<sequence>MNSRKIKDTIIKVFIYISVIIACSSIIGIIGYSLFKGLPALSIDFIIGDDGILPMIVSTLYTVAISLAVSIPIGIMAAIYLQEYAKPGRFVNIIRLATQSLSGVPSIVFGLFGLAFFVRLLGFQVSLLSAGLTLAVMNLPVIIRSTEEALKSVPNSYREGSLGLGASKIRTIWRVVLPSALPGILSATILAIGRIVGESAPVLMTAGLLSDMPSGIFDGGQTLTVHLYLLAQEAFTAADFEAAFATATVLIIIVLIVNITARLIVRALKRT</sequence>
<dbReference type="Pfam" id="PF00528">
    <property type="entry name" value="BPD_transp_1"/>
    <property type="match status" value="1"/>
</dbReference>
<evidence type="ECO:0000256" key="3">
    <source>
        <dbReference type="ARBA" id="ARBA00022448"/>
    </source>
</evidence>
<dbReference type="RefSeq" id="WP_138189802.1">
    <property type="nucleotide sequence ID" value="NZ_VBWP01000001.1"/>
</dbReference>
<dbReference type="FunCoup" id="A0A5R8QHC9">
    <property type="interactions" value="215"/>
</dbReference>
<feature type="transmembrane region" description="Helical" evidence="8">
    <location>
        <begin position="93"/>
        <end position="117"/>
    </location>
</feature>
<dbReference type="InterPro" id="IPR000515">
    <property type="entry name" value="MetI-like"/>
</dbReference>
<dbReference type="PROSITE" id="PS50928">
    <property type="entry name" value="ABC_TM1"/>
    <property type="match status" value="1"/>
</dbReference>
<keyword evidence="7 8" id="KW-0472">Membrane</keyword>
<keyword evidence="4 8" id="KW-1003">Cell membrane</keyword>
<evidence type="ECO:0000256" key="4">
    <source>
        <dbReference type="ARBA" id="ARBA00022475"/>
    </source>
</evidence>
<comment type="subcellular location">
    <subcellularLocation>
        <location evidence="1 8">Cell membrane</location>
        <topology evidence="1 8">Multi-pass membrane protein</topology>
    </subcellularLocation>
</comment>
<dbReference type="SUPFAM" id="SSF161098">
    <property type="entry name" value="MetI-like"/>
    <property type="match status" value="1"/>
</dbReference>
<dbReference type="Gene3D" id="1.10.3720.10">
    <property type="entry name" value="MetI-like"/>
    <property type="match status" value="1"/>
</dbReference>
<dbReference type="InterPro" id="IPR035906">
    <property type="entry name" value="MetI-like_sf"/>
</dbReference>
<evidence type="ECO:0000256" key="1">
    <source>
        <dbReference type="ARBA" id="ARBA00004651"/>
    </source>
</evidence>
<dbReference type="OrthoDB" id="9807065at2"/>
<dbReference type="AlphaFoldDB" id="A0A5R8QHC9"/>
<organism evidence="10 11">
    <name type="scientific">Culicoidibacter larvae</name>
    <dbReference type="NCBI Taxonomy" id="2579976"/>
    <lineage>
        <taxon>Bacteria</taxon>
        <taxon>Bacillati</taxon>
        <taxon>Bacillota</taxon>
        <taxon>Culicoidibacteria</taxon>
        <taxon>Culicoidibacterales</taxon>
        <taxon>Culicoidibacteraceae</taxon>
        <taxon>Culicoidibacter</taxon>
    </lineage>
</organism>
<evidence type="ECO:0000256" key="5">
    <source>
        <dbReference type="ARBA" id="ARBA00022692"/>
    </source>
</evidence>
<accession>A0A5R8QHC9</accession>
<evidence type="ECO:0000256" key="2">
    <source>
        <dbReference type="ARBA" id="ARBA00007069"/>
    </source>
</evidence>
<evidence type="ECO:0000256" key="6">
    <source>
        <dbReference type="ARBA" id="ARBA00022989"/>
    </source>
</evidence>
<feature type="transmembrane region" description="Helical" evidence="8">
    <location>
        <begin position="123"/>
        <end position="143"/>
    </location>
</feature>
<feature type="domain" description="ABC transmembrane type-1" evidence="9">
    <location>
        <begin position="56"/>
        <end position="261"/>
    </location>
</feature>
<evidence type="ECO:0000256" key="7">
    <source>
        <dbReference type="ARBA" id="ARBA00023136"/>
    </source>
</evidence>
<dbReference type="PANTHER" id="PTHR43470:SF3">
    <property type="entry name" value="PHOSPHATE TRANSPORT SYSTEM PERMEASE PROTEIN PSTA-RELATED"/>
    <property type="match status" value="1"/>
</dbReference>
<evidence type="ECO:0000313" key="10">
    <source>
        <dbReference type="EMBL" id="TLG77194.1"/>
    </source>
</evidence>
<comment type="similarity">
    <text evidence="2 8">Belongs to the binding-protein-dependent transport system permease family. CysTW subfamily.</text>
</comment>
<feature type="transmembrane region" description="Helical" evidence="8">
    <location>
        <begin position="175"/>
        <end position="196"/>
    </location>
</feature>
<keyword evidence="3" id="KW-0813">Transport</keyword>
<protein>
    <recommendedName>
        <fullName evidence="8">Phosphate transport system permease protein PstA</fullName>
    </recommendedName>
</protein>
<proteinExistence type="inferred from homology"/>
<name>A0A5R8QHC9_9FIRM</name>
<evidence type="ECO:0000259" key="9">
    <source>
        <dbReference type="PROSITE" id="PS50928"/>
    </source>
</evidence>
<dbReference type="NCBIfam" id="TIGR00974">
    <property type="entry name" value="3a0107s02c"/>
    <property type="match status" value="1"/>
</dbReference>
<feature type="transmembrane region" description="Helical" evidence="8">
    <location>
        <begin position="242"/>
        <end position="265"/>
    </location>
</feature>
<keyword evidence="11" id="KW-1185">Reference proteome</keyword>
<dbReference type="GO" id="GO:0035435">
    <property type="term" value="P:phosphate ion transmembrane transport"/>
    <property type="evidence" value="ECO:0007669"/>
    <property type="project" value="InterPro"/>
</dbReference>
<dbReference type="PANTHER" id="PTHR43470">
    <property type="entry name" value="PHOSPHATE TRANSPORT SYSTEM PERMEASE PROTEIN PSTA-RELATED"/>
    <property type="match status" value="1"/>
</dbReference>
<reference evidence="10 11" key="1">
    <citation type="submission" date="2019-05" db="EMBL/GenBank/DDBJ databases">
        <title>Culicoidintestinum kansasii gen. nov., sp. nov. from the gastrointestinal tract of the biting midge, Culicoides sonorensis.</title>
        <authorList>
            <person name="Neupane S."/>
            <person name="Ghosh A."/>
            <person name="Gunther S."/>
            <person name="Martin K."/>
            <person name="Zurek L."/>
        </authorList>
    </citation>
    <scope>NUCLEOTIDE SEQUENCE [LARGE SCALE GENOMIC DNA]</scope>
    <source>
        <strain evidence="10 11">CS-1</strain>
    </source>
</reference>
<keyword evidence="5 8" id="KW-0812">Transmembrane</keyword>
<dbReference type="InterPro" id="IPR005672">
    <property type="entry name" value="Phosphate_PstA"/>
</dbReference>
<dbReference type="Proteomes" id="UP000306912">
    <property type="component" value="Unassembled WGS sequence"/>
</dbReference>
<dbReference type="CDD" id="cd06261">
    <property type="entry name" value="TM_PBP2"/>
    <property type="match status" value="1"/>
</dbReference>
<comment type="caution">
    <text evidence="10">The sequence shown here is derived from an EMBL/GenBank/DDBJ whole genome shotgun (WGS) entry which is preliminary data.</text>
</comment>
<feature type="transmembrane region" description="Helical" evidence="8">
    <location>
        <begin position="55"/>
        <end position="81"/>
    </location>
</feature>
<dbReference type="InParanoid" id="A0A5R8QHC9"/>
<dbReference type="EMBL" id="VBWP01000001">
    <property type="protein sequence ID" value="TLG77194.1"/>
    <property type="molecule type" value="Genomic_DNA"/>
</dbReference>
<keyword evidence="6 8" id="KW-1133">Transmembrane helix</keyword>
<dbReference type="GO" id="GO:0005886">
    <property type="term" value="C:plasma membrane"/>
    <property type="evidence" value="ECO:0007669"/>
    <property type="project" value="UniProtKB-SubCell"/>
</dbReference>
<feature type="transmembrane region" description="Helical" evidence="8">
    <location>
        <begin position="13"/>
        <end position="35"/>
    </location>
</feature>
<dbReference type="PROSITE" id="PS51257">
    <property type="entry name" value="PROKAR_LIPOPROTEIN"/>
    <property type="match status" value="1"/>
</dbReference>
<evidence type="ECO:0000256" key="8">
    <source>
        <dbReference type="RuleBase" id="RU363043"/>
    </source>
</evidence>
<dbReference type="GO" id="GO:0005315">
    <property type="term" value="F:phosphate transmembrane transporter activity"/>
    <property type="evidence" value="ECO:0007669"/>
    <property type="project" value="InterPro"/>
</dbReference>
<gene>
    <name evidence="10" type="primary">pstA</name>
    <name evidence="10" type="ORF">FEZ08_00835</name>
</gene>
<evidence type="ECO:0000313" key="11">
    <source>
        <dbReference type="Proteomes" id="UP000306912"/>
    </source>
</evidence>